<dbReference type="Proteomes" id="UP000198211">
    <property type="component" value="Unassembled WGS sequence"/>
</dbReference>
<evidence type="ECO:0000313" key="1">
    <source>
        <dbReference type="EMBL" id="OWY96789.1"/>
    </source>
</evidence>
<protein>
    <recommendedName>
        <fullName evidence="3">RxLR effector protein</fullName>
    </recommendedName>
</protein>
<organism evidence="1 2">
    <name type="scientific">Phytophthora megakarya</name>
    <dbReference type="NCBI Taxonomy" id="4795"/>
    <lineage>
        <taxon>Eukaryota</taxon>
        <taxon>Sar</taxon>
        <taxon>Stramenopiles</taxon>
        <taxon>Oomycota</taxon>
        <taxon>Peronosporomycetes</taxon>
        <taxon>Peronosporales</taxon>
        <taxon>Peronosporaceae</taxon>
        <taxon>Phytophthora</taxon>
    </lineage>
</organism>
<proteinExistence type="predicted"/>
<dbReference type="AlphaFoldDB" id="A0A225UX14"/>
<comment type="caution">
    <text evidence="1">The sequence shown here is derived from an EMBL/GenBank/DDBJ whole genome shotgun (WGS) entry which is preliminary data.</text>
</comment>
<gene>
    <name evidence="1" type="ORF">PHMEG_00032857</name>
</gene>
<dbReference type="EMBL" id="NBNE01011221">
    <property type="protein sequence ID" value="OWY96789.1"/>
    <property type="molecule type" value="Genomic_DNA"/>
</dbReference>
<keyword evidence="2" id="KW-1185">Reference proteome</keyword>
<sequence>MRIDLARGFFPDSNQAMVSNVDALDGPTHRFLRAHPVEEGDDTEERVTFSGMTAADQGILRAKATRLGFNLDGALASTRVWNKLTEAQIRSYQKKFGKIQKTYKKNHGPAMRTRETY</sequence>
<evidence type="ECO:0008006" key="3">
    <source>
        <dbReference type="Google" id="ProtNLM"/>
    </source>
</evidence>
<evidence type="ECO:0000313" key="2">
    <source>
        <dbReference type="Proteomes" id="UP000198211"/>
    </source>
</evidence>
<accession>A0A225UX14</accession>
<reference evidence="2" key="1">
    <citation type="submission" date="2017-03" db="EMBL/GenBank/DDBJ databases">
        <title>Phytopthora megakarya and P. palmivora, two closely related causual agents of cacao black pod achieved similar genome size and gene model numbers by different mechanisms.</title>
        <authorList>
            <person name="Ali S."/>
            <person name="Shao J."/>
            <person name="Larry D.J."/>
            <person name="Kronmiller B."/>
            <person name="Shen D."/>
            <person name="Strem M.D."/>
            <person name="Melnick R.L."/>
            <person name="Guiltinan M.J."/>
            <person name="Tyler B.M."/>
            <person name="Meinhardt L.W."/>
            <person name="Bailey B.A."/>
        </authorList>
    </citation>
    <scope>NUCLEOTIDE SEQUENCE [LARGE SCALE GENOMIC DNA]</scope>
    <source>
        <strain evidence="2">zdho120</strain>
    </source>
</reference>
<name>A0A225UX14_9STRA</name>